<dbReference type="InterPro" id="IPR006091">
    <property type="entry name" value="Acyl-CoA_Oxase/DH_mid-dom"/>
</dbReference>
<comment type="cofactor">
    <cofactor evidence="1 6">
        <name>FAD</name>
        <dbReference type="ChEBI" id="CHEBI:57692"/>
    </cofactor>
</comment>
<keyword evidence="4 6" id="KW-0274">FAD</keyword>
<dbReference type="EMBL" id="CP019650">
    <property type="protein sequence ID" value="AQQ68153.1"/>
    <property type="molecule type" value="Genomic_DNA"/>
</dbReference>
<dbReference type="InterPro" id="IPR046373">
    <property type="entry name" value="Acyl-CoA_Oxase/DH_mid-dom_sf"/>
</dbReference>
<name>A0A1Q2M5Y8_9GAMM</name>
<dbReference type="InterPro" id="IPR037069">
    <property type="entry name" value="AcylCoA_DH/ox_N_sf"/>
</dbReference>
<dbReference type="InterPro" id="IPR009100">
    <property type="entry name" value="AcylCoA_DH/oxidase_NM_dom_sf"/>
</dbReference>
<accession>A0A1Q2M5Y8</accession>
<dbReference type="Proteomes" id="UP000188219">
    <property type="component" value="Chromosome"/>
</dbReference>
<dbReference type="KEGG" id="maga:Mag101_11285"/>
<dbReference type="RefSeq" id="WP_077404864.1">
    <property type="nucleotide sequence ID" value="NZ_CP019650.1"/>
</dbReference>
<dbReference type="Pfam" id="PF02771">
    <property type="entry name" value="Acyl-CoA_dh_N"/>
    <property type="match status" value="1"/>
</dbReference>
<evidence type="ECO:0000256" key="1">
    <source>
        <dbReference type="ARBA" id="ARBA00001974"/>
    </source>
</evidence>
<dbReference type="Gene3D" id="2.40.110.10">
    <property type="entry name" value="Butyryl-CoA Dehydrogenase, subunit A, domain 2"/>
    <property type="match status" value="1"/>
</dbReference>
<dbReference type="Gene3D" id="1.20.140.10">
    <property type="entry name" value="Butyryl-CoA Dehydrogenase, subunit A, domain 3"/>
    <property type="match status" value="1"/>
</dbReference>
<dbReference type="PANTHER" id="PTHR43884">
    <property type="entry name" value="ACYL-COA DEHYDROGENASE"/>
    <property type="match status" value="1"/>
</dbReference>
<dbReference type="SUPFAM" id="SSF47203">
    <property type="entry name" value="Acyl-CoA dehydrogenase C-terminal domain-like"/>
    <property type="match status" value="1"/>
</dbReference>
<sequence>MDFSLSEEQTMLRDSVEKFVRENGGVERHRQVSKSAQGFDPEYWQQFADLGWLAMPFSEALGGFGGGAVDLMVMSEEMGKGLLREPFLTTAVTCGGFLQVAGSSAQQDRYVGDIITGQSQWAFAFAEETGGYEMHRISTRASVVKGGYMLSGSKLAVLNGHCADYFIVTAATTDGVSLFIVDAHQEGVTREPFSAVDGSRGAHVHFTHVELGTGQLLGKQGLGETYIESVLQKTIVAMGGEALGSMQVLLDATVEYTKTREQFGQPIGKFQALQHRMADMFLKVEETRSLLLHAAILVDEGSDQAEKACAALKVKLAEAGRSISQEAIQLHGGIGMTDELNVGHHFKRLLLLAMLYGDEQYHLEKYCDLSA</sequence>
<evidence type="ECO:0000313" key="11">
    <source>
        <dbReference type="Proteomes" id="UP000188219"/>
    </source>
</evidence>
<evidence type="ECO:0008006" key="12">
    <source>
        <dbReference type="Google" id="ProtNLM"/>
    </source>
</evidence>
<dbReference type="Pfam" id="PF02770">
    <property type="entry name" value="Acyl-CoA_dh_M"/>
    <property type="match status" value="1"/>
</dbReference>
<evidence type="ECO:0000259" key="7">
    <source>
        <dbReference type="Pfam" id="PF00441"/>
    </source>
</evidence>
<organism evidence="10 11">
    <name type="scientific">Microbulbifer agarilyticus</name>
    <dbReference type="NCBI Taxonomy" id="260552"/>
    <lineage>
        <taxon>Bacteria</taxon>
        <taxon>Pseudomonadati</taxon>
        <taxon>Pseudomonadota</taxon>
        <taxon>Gammaproteobacteria</taxon>
        <taxon>Cellvibrionales</taxon>
        <taxon>Microbulbiferaceae</taxon>
        <taxon>Microbulbifer</taxon>
    </lineage>
</organism>
<dbReference type="PANTHER" id="PTHR43884:SF20">
    <property type="entry name" value="ACYL-COA DEHYDROGENASE FADE28"/>
    <property type="match status" value="1"/>
</dbReference>
<gene>
    <name evidence="10" type="ORF">Mag101_11285</name>
</gene>
<dbReference type="AlphaFoldDB" id="A0A1Q2M5Y8"/>
<evidence type="ECO:0000259" key="8">
    <source>
        <dbReference type="Pfam" id="PF02770"/>
    </source>
</evidence>
<dbReference type="OrthoDB" id="7053515at2"/>
<evidence type="ECO:0000256" key="3">
    <source>
        <dbReference type="ARBA" id="ARBA00022630"/>
    </source>
</evidence>
<dbReference type="Gene3D" id="1.10.540.10">
    <property type="entry name" value="Acyl-CoA dehydrogenase/oxidase, N-terminal domain"/>
    <property type="match status" value="1"/>
</dbReference>
<comment type="similarity">
    <text evidence="2 6">Belongs to the acyl-CoA dehydrogenase family.</text>
</comment>
<dbReference type="SUPFAM" id="SSF56645">
    <property type="entry name" value="Acyl-CoA dehydrogenase NM domain-like"/>
    <property type="match status" value="1"/>
</dbReference>
<reference evidence="10" key="1">
    <citation type="submission" date="2017-02" db="EMBL/GenBank/DDBJ databases">
        <title>Genome of Microbulbifer agarilyticus GP101.</title>
        <authorList>
            <person name="Jung J."/>
            <person name="Bae S.S."/>
            <person name="Baek K."/>
        </authorList>
    </citation>
    <scope>NUCLEOTIDE SEQUENCE [LARGE SCALE GENOMIC DNA]</scope>
    <source>
        <strain evidence="10">GP101</strain>
    </source>
</reference>
<feature type="domain" description="Acyl-CoA dehydrogenase/oxidase C-terminal" evidence="7">
    <location>
        <begin position="224"/>
        <end position="364"/>
    </location>
</feature>
<dbReference type="Pfam" id="PF00441">
    <property type="entry name" value="Acyl-CoA_dh_1"/>
    <property type="match status" value="1"/>
</dbReference>
<dbReference type="InterPro" id="IPR009075">
    <property type="entry name" value="AcylCo_DH/oxidase_C"/>
</dbReference>
<dbReference type="GO" id="GO:0050660">
    <property type="term" value="F:flavin adenine dinucleotide binding"/>
    <property type="evidence" value="ECO:0007669"/>
    <property type="project" value="InterPro"/>
</dbReference>
<proteinExistence type="inferred from homology"/>
<keyword evidence="3 6" id="KW-0285">Flavoprotein</keyword>
<evidence type="ECO:0000256" key="2">
    <source>
        <dbReference type="ARBA" id="ARBA00009347"/>
    </source>
</evidence>
<evidence type="ECO:0000256" key="4">
    <source>
        <dbReference type="ARBA" id="ARBA00022827"/>
    </source>
</evidence>
<protein>
    <recommendedName>
        <fullName evidence="12">Pimeloyl-CoA dehydrogenase small subunit</fullName>
    </recommendedName>
</protein>
<feature type="domain" description="Acyl-CoA dehydrogenase/oxidase N-terminal" evidence="9">
    <location>
        <begin position="6"/>
        <end position="117"/>
    </location>
</feature>
<dbReference type="STRING" id="260552.Mag101_11285"/>
<dbReference type="InterPro" id="IPR036250">
    <property type="entry name" value="AcylCo_DH-like_C"/>
</dbReference>
<evidence type="ECO:0000256" key="5">
    <source>
        <dbReference type="ARBA" id="ARBA00023002"/>
    </source>
</evidence>
<feature type="domain" description="Acyl-CoA oxidase/dehydrogenase middle" evidence="8">
    <location>
        <begin position="122"/>
        <end position="204"/>
    </location>
</feature>
<dbReference type="CDD" id="cd00567">
    <property type="entry name" value="ACAD"/>
    <property type="match status" value="1"/>
</dbReference>
<dbReference type="InterPro" id="IPR013786">
    <property type="entry name" value="AcylCoA_DH/ox_N"/>
</dbReference>
<evidence type="ECO:0000256" key="6">
    <source>
        <dbReference type="RuleBase" id="RU362125"/>
    </source>
</evidence>
<dbReference type="GO" id="GO:0003995">
    <property type="term" value="F:acyl-CoA dehydrogenase activity"/>
    <property type="evidence" value="ECO:0007669"/>
    <property type="project" value="TreeGrafter"/>
</dbReference>
<keyword evidence="5 6" id="KW-0560">Oxidoreductase</keyword>
<evidence type="ECO:0000313" key="10">
    <source>
        <dbReference type="EMBL" id="AQQ68153.1"/>
    </source>
</evidence>
<evidence type="ECO:0000259" key="9">
    <source>
        <dbReference type="Pfam" id="PF02771"/>
    </source>
</evidence>
<keyword evidence="11" id="KW-1185">Reference proteome</keyword>